<reference evidence="5 6" key="1">
    <citation type="submission" date="2006-07" db="EMBL/GenBank/DDBJ databases">
        <title>Annotation of the draft genome assembly of Chlorobium ferroxidans DSM 13031.</title>
        <authorList>
            <consortium name="US DOE Joint Genome Institute (JGI-ORNL)"/>
            <person name="Larimer F."/>
            <person name="Land M."/>
            <person name="Hauser L."/>
        </authorList>
    </citation>
    <scope>NUCLEOTIDE SEQUENCE [LARGE SCALE GENOMIC DNA]</scope>
    <source>
        <strain evidence="5 6">DSM 13031</strain>
    </source>
</reference>
<proteinExistence type="predicted"/>
<dbReference type="PANTHER" id="PTHR34069">
    <property type="entry name" value="3-OXOACYL-[ACYL-CARRIER-PROTEIN] SYNTHASE 3"/>
    <property type="match status" value="1"/>
</dbReference>
<protein>
    <submittedName>
        <fullName evidence="5">3-oxoacyl-(Acyl-carrier protein) synthase</fullName>
        <ecNumber evidence="5">2.3.1.41</ecNumber>
    </submittedName>
</protein>
<dbReference type="GO" id="GO:0004315">
    <property type="term" value="F:3-oxoacyl-[acyl-carrier-protein] synthase activity"/>
    <property type="evidence" value="ECO:0007669"/>
    <property type="project" value="UniProtKB-EC"/>
</dbReference>
<dbReference type="AlphaFoldDB" id="Q0YRL6"/>
<sequence>MELNLPLRIIGVGRYLPQRVVESSELEAICRLPAGWVERRNGVRQRRWISTETSSFMAAEAAREALEEANLEPDRLDLIINASGTAEQAIPDMGALLQRQLGLGSSGIPSMTVHNTCLSFLAAMDVAANYLAAGRYSNILIASSDISSCGINIKEPESATLVGDAAAAVVVTRSGEGEESLMHHAHFRTWGDGAYLTTIMGGGSALHPSKPGHNPDNDLFHMDGSAVLRMVRRYDEAFLEELYPGLSKSLLDIDVVVPHQASKVGLHMLRRFGWPEEKIMQTIEWMGNCVAASIPATLYQAVRDGSLERGDKLLMVGTGAGLSIGGMVLTY</sequence>
<feature type="domain" description="Beta-ketoacyl-[acyl-carrier-protein] synthase III C-terminal" evidence="3">
    <location>
        <begin position="252"/>
        <end position="330"/>
    </location>
</feature>
<keyword evidence="6" id="KW-1185">Reference proteome</keyword>
<keyword evidence="1 5" id="KW-0808">Transferase</keyword>
<dbReference type="Pfam" id="PF08541">
    <property type="entry name" value="ACP_syn_III_C"/>
    <property type="match status" value="1"/>
</dbReference>
<dbReference type="GO" id="GO:0044550">
    <property type="term" value="P:secondary metabolite biosynthetic process"/>
    <property type="evidence" value="ECO:0007669"/>
    <property type="project" value="TreeGrafter"/>
</dbReference>
<dbReference type="InterPro" id="IPR013751">
    <property type="entry name" value="ACP_syn_III_N"/>
</dbReference>
<dbReference type="Gene3D" id="3.40.47.10">
    <property type="match status" value="2"/>
</dbReference>
<reference evidence="5 6" key="2">
    <citation type="submission" date="2006-07" db="EMBL/GenBank/DDBJ databases">
        <title>Sequencing of the draft genome and assembly of Chlorobium ferroxidans DSM 13031.</title>
        <authorList>
            <consortium name="US DOE Joint Genome Institute (JGI-PGF)"/>
            <person name="Copeland A."/>
            <person name="Lucas S."/>
            <person name="Lapidus A."/>
            <person name="Barry K."/>
            <person name="Glavina del Rio T."/>
            <person name="Dalin E."/>
            <person name="Tice H."/>
            <person name="Bruce D."/>
            <person name="Pitluck S."/>
            <person name="Richardson P."/>
        </authorList>
    </citation>
    <scope>NUCLEOTIDE SEQUENCE [LARGE SCALE GENOMIC DNA]</scope>
    <source>
        <strain evidence="5 6">DSM 13031</strain>
    </source>
</reference>
<accession>Q0YRL6</accession>
<dbReference type="OrthoDB" id="9815506at2"/>
<evidence type="ECO:0000256" key="1">
    <source>
        <dbReference type="ARBA" id="ARBA00022679"/>
    </source>
</evidence>
<evidence type="ECO:0000256" key="2">
    <source>
        <dbReference type="ARBA" id="ARBA00023315"/>
    </source>
</evidence>
<name>Q0YRL6_9CHLB</name>
<evidence type="ECO:0000313" key="5">
    <source>
        <dbReference type="EMBL" id="EAT58878.1"/>
    </source>
</evidence>
<dbReference type="GO" id="GO:0006633">
    <property type="term" value="P:fatty acid biosynthetic process"/>
    <property type="evidence" value="ECO:0007669"/>
    <property type="project" value="InterPro"/>
</dbReference>
<evidence type="ECO:0000259" key="3">
    <source>
        <dbReference type="Pfam" id="PF08541"/>
    </source>
</evidence>
<dbReference type="InterPro" id="IPR016039">
    <property type="entry name" value="Thiolase-like"/>
</dbReference>
<dbReference type="CDD" id="cd00830">
    <property type="entry name" value="KAS_III"/>
    <property type="match status" value="1"/>
</dbReference>
<evidence type="ECO:0000313" key="6">
    <source>
        <dbReference type="Proteomes" id="UP000004162"/>
    </source>
</evidence>
<dbReference type="EC" id="2.3.1.41" evidence="5"/>
<feature type="domain" description="Beta-ketoacyl-[acyl-carrier-protein] synthase III N-terminal" evidence="4">
    <location>
        <begin position="113"/>
        <end position="182"/>
    </location>
</feature>
<dbReference type="EMBL" id="AASE01000010">
    <property type="protein sequence ID" value="EAT58878.1"/>
    <property type="molecule type" value="Genomic_DNA"/>
</dbReference>
<gene>
    <name evidence="5" type="ORF">CferDRAFT_0819</name>
</gene>
<dbReference type="RefSeq" id="WP_006366404.1">
    <property type="nucleotide sequence ID" value="NZ_AASE01000010.1"/>
</dbReference>
<organism evidence="5 6">
    <name type="scientific">Chlorobium ferrooxidans DSM 13031</name>
    <dbReference type="NCBI Taxonomy" id="377431"/>
    <lineage>
        <taxon>Bacteria</taxon>
        <taxon>Pseudomonadati</taxon>
        <taxon>Chlorobiota</taxon>
        <taxon>Chlorobiia</taxon>
        <taxon>Chlorobiales</taxon>
        <taxon>Chlorobiaceae</taxon>
        <taxon>Chlorobium/Pelodictyon group</taxon>
        <taxon>Chlorobium</taxon>
    </lineage>
</organism>
<dbReference type="SUPFAM" id="SSF53901">
    <property type="entry name" value="Thiolase-like"/>
    <property type="match status" value="1"/>
</dbReference>
<dbReference type="InterPro" id="IPR013747">
    <property type="entry name" value="ACP_syn_III_C"/>
</dbReference>
<dbReference type="Pfam" id="PF08545">
    <property type="entry name" value="ACP_syn_III"/>
    <property type="match status" value="1"/>
</dbReference>
<dbReference type="PANTHER" id="PTHR34069:SF2">
    <property type="entry name" value="BETA-KETOACYL-[ACYL-CARRIER-PROTEIN] SYNTHASE III"/>
    <property type="match status" value="1"/>
</dbReference>
<comment type="caution">
    <text evidence="5">The sequence shown here is derived from an EMBL/GenBank/DDBJ whole genome shotgun (WGS) entry which is preliminary data.</text>
</comment>
<evidence type="ECO:0000259" key="4">
    <source>
        <dbReference type="Pfam" id="PF08545"/>
    </source>
</evidence>
<keyword evidence="2 5" id="KW-0012">Acyltransferase</keyword>
<dbReference type="Proteomes" id="UP000004162">
    <property type="component" value="Unassembled WGS sequence"/>
</dbReference>